<reference evidence="2 3" key="1">
    <citation type="submission" date="2018-04" db="EMBL/GenBank/DDBJ databases">
        <title>Polynucleobacter sp. UK-Long2-W17 genome.</title>
        <authorList>
            <person name="Hahn M.W."/>
        </authorList>
    </citation>
    <scope>NUCLEOTIDE SEQUENCE [LARGE SCALE GENOMIC DNA]</scope>
    <source>
        <strain evidence="2 3">UK-Long2-W17</strain>
    </source>
</reference>
<dbReference type="Gene3D" id="3.90.950.20">
    <property type="entry name" value="CinA-like"/>
    <property type="match status" value="1"/>
</dbReference>
<dbReference type="RefSeq" id="WP_173959521.1">
    <property type="nucleotide sequence ID" value="NZ_CBCSCC010000001.1"/>
</dbReference>
<dbReference type="EMBL" id="CP028940">
    <property type="protein sequence ID" value="QKM59750.1"/>
    <property type="molecule type" value="Genomic_DNA"/>
</dbReference>
<dbReference type="Proteomes" id="UP000501090">
    <property type="component" value="Chromosome"/>
</dbReference>
<feature type="domain" description="CinA C-terminal" evidence="1">
    <location>
        <begin position="9"/>
        <end position="166"/>
    </location>
</feature>
<evidence type="ECO:0000259" key="1">
    <source>
        <dbReference type="Pfam" id="PF02464"/>
    </source>
</evidence>
<name>A0A6M9PAR0_9BURK</name>
<dbReference type="KEGG" id="pard:DN92_01125"/>
<dbReference type="Pfam" id="PF02464">
    <property type="entry name" value="CinA"/>
    <property type="match status" value="1"/>
</dbReference>
<evidence type="ECO:0000313" key="3">
    <source>
        <dbReference type="Proteomes" id="UP000501090"/>
    </source>
</evidence>
<dbReference type="InterPro" id="IPR008136">
    <property type="entry name" value="CinA_C"/>
</dbReference>
<keyword evidence="3" id="KW-1185">Reference proteome</keyword>
<dbReference type="AlphaFoldDB" id="A0A6M9PAR0"/>
<gene>
    <name evidence="2" type="ORF">DN92_01125</name>
</gene>
<dbReference type="InterPro" id="IPR036653">
    <property type="entry name" value="CinA-like_C"/>
</dbReference>
<protein>
    <submittedName>
        <fullName evidence="2">Damage-inducible protein CinA</fullName>
    </submittedName>
</protein>
<evidence type="ECO:0000313" key="2">
    <source>
        <dbReference type="EMBL" id="QKM59750.1"/>
    </source>
</evidence>
<organism evidence="2 3">
    <name type="scientific">Polynucleobacter arcticus</name>
    <dbReference type="NCBI Taxonomy" id="1743165"/>
    <lineage>
        <taxon>Bacteria</taxon>
        <taxon>Pseudomonadati</taxon>
        <taxon>Pseudomonadota</taxon>
        <taxon>Betaproteobacteria</taxon>
        <taxon>Burkholderiales</taxon>
        <taxon>Burkholderiaceae</taxon>
        <taxon>Polynucleobacter</taxon>
    </lineage>
</organism>
<accession>A0A6M9PAR0</accession>
<sequence length="170" mass="17886">MNSTTDPQDKLAESLANALIERGWKIALAESCTGGLVCAALTNLAGSSDWFERGYITYSNVSKIECLDVPAETIESFGAVSEEVAAAMADGARRKANVNVAVSISGIAGPTGGSPEKPVGTVCFGWAIQKNMGGDVQTITVTKQFSGDRQTVREQARDYALSHLLGLLET</sequence>
<proteinExistence type="predicted"/>
<dbReference type="NCBIfam" id="TIGR00199">
    <property type="entry name" value="PncC_domain"/>
    <property type="match status" value="1"/>
</dbReference>
<dbReference type="SUPFAM" id="SSF142433">
    <property type="entry name" value="CinA-like"/>
    <property type="match status" value="1"/>
</dbReference>